<dbReference type="EC" id="3.4.11.1" evidence="8"/>
<comment type="catalytic activity">
    <reaction evidence="2 8">
        <text>Release of an N-terminal amino acid, preferentially leucine, but not glutamic or aspartic acids.</text>
        <dbReference type="EC" id="3.4.11.10"/>
    </reaction>
</comment>
<dbReference type="GO" id="GO:0006508">
    <property type="term" value="P:proteolysis"/>
    <property type="evidence" value="ECO:0007669"/>
    <property type="project" value="UniProtKB-KW"/>
</dbReference>
<dbReference type="AlphaFoldDB" id="A0A078KHW5"/>
<dbReference type="Gene3D" id="3.40.220.10">
    <property type="entry name" value="Leucine Aminopeptidase, subunit E, domain 1"/>
    <property type="match status" value="1"/>
</dbReference>
<sequence>MKISIVEFNYNKYYTPCLIIFLFKSYNDNKKNFKKFDDNLVNIIIRLIKNGYFTANIGVTLLIHEIKLSYTKIILLIGLGKNINIYNIRNIINTMFKDIIKLTINRIAIVINEHTFTNYEIEFQTRIISELAIIYSYNYNFKNKSKQFNVSLQHIDLLFNNSSKIQIIENAIFIGKAVGEGINYARKLSNLPSNICTPQYISDEALKLSKKNNLNITIYDEFDIKNLGANAIYAVGKGSEQPPRLIIIEYIGSKKTDSPHVLVGKGVTFDTGGISIKPSNNMEKMKFDMCGAASILGTMKTIITTKIKINLVAIIVAAENMPDGKSIKPGDIIKTLNGITVEIINTDAEGRLLLCDALTYAERFKPASVIDIATLTGACVVALGHHAIGLFSNDNNLTVNLIKAANKTWDRVWPMPLWKDYQNKINSCLADIANISSGSDSGAITAACYLLRFAQKYPWAHLDIAGVALNENNEATGRPVGLITQYLFDREKYK</sequence>
<feature type="binding site" evidence="8">
    <location>
        <position position="270"/>
    </location>
    <ligand>
        <name>Mn(2+)</name>
        <dbReference type="ChEBI" id="CHEBI:29035"/>
        <label>2</label>
    </ligand>
</feature>
<evidence type="ECO:0000256" key="1">
    <source>
        <dbReference type="ARBA" id="ARBA00000135"/>
    </source>
</evidence>
<keyword evidence="8" id="KW-0479">Metal-binding</keyword>
<dbReference type="GO" id="GO:0070006">
    <property type="term" value="F:metalloaminopeptidase activity"/>
    <property type="evidence" value="ECO:0007669"/>
    <property type="project" value="InterPro"/>
</dbReference>
<comment type="catalytic activity">
    <reaction evidence="1 8">
        <text>Release of an N-terminal amino acid, Xaa-|-Yaa-, in which Xaa is preferably Leu, but may be other amino acids including Pro although not Arg or Lys, and Yaa may be Pro. Amino acid amides and methyl esters are also readily hydrolyzed, but rates on arylamides are exceedingly low.</text>
        <dbReference type="EC" id="3.4.11.1"/>
    </reaction>
</comment>
<comment type="function">
    <text evidence="8">Presumably involved in the processing and regular turnover of intracellular proteins. Catalyzes the removal of unsubstituted N-terminal amino acids from various peptides.</text>
</comment>
<dbReference type="PATRIC" id="fig|1495769.3.peg.197"/>
<gene>
    <name evidence="8 10" type="primary">pepA</name>
    <name evidence="10" type="ORF">CEM_214</name>
</gene>
<keyword evidence="11" id="KW-1185">Reference proteome</keyword>
<dbReference type="InterPro" id="IPR043472">
    <property type="entry name" value="Macro_dom-like"/>
</dbReference>
<dbReference type="SUPFAM" id="SSF52949">
    <property type="entry name" value="Macro domain-like"/>
    <property type="match status" value="1"/>
</dbReference>
<dbReference type="SUPFAM" id="SSF53187">
    <property type="entry name" value="Zn-dependent exopeptidases"/>
    <property type="match status" value="1"/>
</dbReference>
<evidence type="ECO:0000256" key="5">
    <source>
        <dbReference type="ARBA" id="ARBA00022670"/>
    </source>
</evidence>
<proteinExistence type="inferred from homology"/>
<dbReference type="CDD" id="cd00433">
    <property type="entry name" value="Peptidase_M17"/>
    <property type="match status" value="1"/>
</dbReference>
<dbReference type="EC" id="3.4.11.10" evidence="8"/>
<feature type="binding site" evidence="8">
    <location>
        <position position="347"/>
    </location>
    <ligand>
        <name>Mn(2+)</name>
        <dbReference type="ChEBI" id="CHEBI:29035"/>
        <label>1</label>
    </ligand>
</feature>
<dbReference type="InterPro" id="IPR011356">
    <property type="entry name" value="Leucine_aapep/pepB"/>
</dbReference>
<feature type="binding site" evidence="8">
    <location>
        <position position="349"/>
    </location>
    <ligand>
        <name>Mn(2+)</name>
        <dbReference type="ChEBI" id="CHEBI:29035"/>
        <label>1</label>
    </ligand>
</feature>
<keyword evidence="4 8" id="KW-0031">Aminopeptidase</keyword>
<feature type="active site" evidence="8">
    <location>
        <position position="277"/>
    </location>
</feature>
<feature type="active site" evidence="8">
    <location>
        <position position="351"/>
    </location>
</feature>
<dbReference type="HOGENOM" id="CLU_013734_2_2_6"/>
<dbReference type="GO" id="GO:0005737">
    <property type="term" value="C:cytoplasm"/>
    <property type="evidence" value="ECO:0007669"/>
    <property type="project" value="UniProtKB-SubCell"/>
</dbReference>
<feature type="binding site" evidence="8">
    <location>
        <position position="265"/>
    </location>
    <ligand>
        <name>Mn(2+)</name>
        <dbReference type="ChEBI" id="CHEBI:29035"/>
        <label>2</label>
    </ligand>
</feature>
<dbReference type="Pfam" id="PF02789">
    <property type="entry name" value="Peptidase_M17_N"/>
    <property type="match status" value="1"/>
</dbReference>
<protein>
    <recommendedName>
        <fullName evidence="8">Probable cytosol aminopeptidase</fullName>
        <ecNumber evidence="8">3.4.11.1</ecNumber>
    </recommendedName>
    <alternativeName>
        <fullName evidence="8">Leucine aminopeptidase</fullName>
        <shortName evidence="8">LAP</shortName>
        <ecNumber evidence="8">3.4.11.10</ecNumber>
    </alternativeName>
    <alternativeName>
        <fullName evidence="8">Leucyl aminopeptidase</fullName>
    </alternativeName>
</protein>
<dbReference type="EMBL" id="LM655252">
    <property type="protein sequence ID" value="CDZ16475.1"/>
    <property type="molecule type" value="Genomic_DNA"/>
</dbReference>
<evidence type="ECO:0000256" key="7">
    <source>
        <dbReference type="ARBA" id="ARBA00023211"/>
    </source>
</evidence>
<evidence type="ECO:0000259" key="9">
    <source>
        <dbReference type="PROSITE" id="PS00631"/>
    </source>
</evidence>
<comment type="similarity">
    <text evidence="3 8">Belongs to the peptidase M17 family.</text>
</comment>
<feature type="domain" description="Cytosol aminopeptidase" evidence="9">
    <location>
        <begin position="345"/>
        <end position="352"/>
    </location>
</feature>
<evidence type="ECO:0000256" key="6">
    <source>
        <dbReference type="ARBA" id="ARBA00022801"/>
    </source>
</evidence>
<dbReference type="GO" id="GO:0030145">
    <property type="term" value="F:manganese ion binding"/>
    <property type="evidence" value="ECO:0007669"/>
    <property type="project" value="UniProtKB-UniRule"/>
</dbReference>
<dbReference type="PRINTS" id="PR00481">
    <property type="entry name" value="LAMNOPPTDASE"/>
</dbReference>
<dbReference type="Pfam" id="PF00883">
    <property type="entry name" value="Peptidase_M17"/>
    <property type="match status" value="1"/>
</dbReference>
<dbReference type="PANTHER" id="PTHR11963:SF23">
    <property type="entry name" value="CYTOSOL AMINOPEPTIDASE"/>
    <property type="match status" value="1"/>
</dbReference>
<dbReference type="HAMAP" id="MF_00181">
    <property type="entry name" value="Cytosol_peptidase_M17"/>
    <property type="match status" value="1"/>
</dbReference>
<keyword evidence="7 8" id="KW-0464">Manganese</keyword>
<dbReference type="InterPro" id="IPR008283">
    <property type="entry name" value="Peptidase_M17_N"/>
</dbReference>
<comment type="subcellular location">
    <subcellularLocation>
        <location evidence="8">Cytoplasm</location>
    </subcellularLocation>
</comment>
<evidence type="ECO:0000256" key="4">
    <source>
        <dbReference type="ARBA" id="ARBA00022438"/>
    </source>
</evidence>
<dbReference type="Proteomes" id="UP000032420">
    <property type="component" value="Chromosome I"/>
</dbReference>
<comment type="cofactor">
    <cofactor evidence="8">
        <name>Mn(2+)</name>
        <dbReference type="ChEBI" id="CHEBI:29035"/>
    </cofactor>
    <text evidence="8">Binds 2 manganese ions per subunit.</text>
</comment>
<keyword evidence="8" id="KW-0963">Cytoplasm</keyword>
<accession>A0A078KHW5</accession>
<dbReference type="PROSITE" id="PS00631">
    <property type="entry name" value="CYTOSOL_AP"/>
    <property type="match status" value="1"/>
</dbReference>
<reference evidence="11" key="1">
    <citation type="submission" date="2014-07" db="EMBL/GenBank/DDBJ databases">
        <authorList>
            <person name="Santos-Garcia D."/>
        </authorList>
    </citation>
    <scope>NUCLEOTIDE SEQUENCE [LARGE SCALE GENOMIC DNA]</scope>
</reference>
<feature type="binding site" evidence="8">
    <location>
        <position position="349"/>
    </location>
    <ligand>
        <name>Mn(2+)</name>
        <dbReference type="ChEBI" id="CHEBI:29035"/>
        <label>2</label>
    </ligand>
</feature>
<evidence type="ECO:0000256" key="8">
    <source>
        <dbReference type="HAMAP-Rule" id="MF_00181"/>
    </source>
</evidence>
<dbReference type="STRING" id="1495769.CEM_214"/>
<dbReference type="InterPro" id="IPR023042">
    <property type="entry name" value="Peptidase_M17_leu_NH2_pept"/>
</dbReference>
<feature type="binding site" evidence="8">
    <location>
        <position position="288"/>
    </location>
    <ligand>
        <name>Mn(2+)</name>
        <dbReference type="ChEBI" id="CHEBI:29035"/>
        <label>2</label>
    </ligand>
</feature>
<dbReference type="Gene3D" id="3.40.630.10">
    <property type="entry name" value="Zn peptidases"/>
    <property type="match status" value="1"/>
</dbReference>
<dbReference type="PANTHER" id="PTHR11963">
    <property type="entry name" value="LEUCINE AMINOPEPTIDASE-RELATED"/>
    <property type="match status" value="1"/>
</dbReference>
<keyword evidence="5 8" id="KW-0645">Protease</keyword>
<evidence type="ECO:0000256" key="3">
    <source>
        <dbReference type="ARBA" id="ARBA00009528"/>
    </source>
</evidence>
<dbReference type="OrthoDB" id="9809354at2"/>
<name>A0A078KHW5_9GAMM</name>
<evidence type="ECO:0000256" key="2">
    <source>
        <dbReference type="ARBA" id="ARBA00000967"/>
    </source>
</evidence>
<dbReference type="KEGG" id="eme:CEM_214"/>
<feature type="binding site" evidence="8">
    <location>
        <position position="270"/>
    </location>
    <ligand>
        <name>Mn(2+)</name>
        <dbReference type="ChEBI" id="CHEBI:29035"/>
        <label>1</label>
    </ligand>
</feature>
<evidence type="ECO:0000313" key="10">
    <source>
        <dbReference type="EMBL" id="CDZ16475.1"/>
    </source>
</evidence>
<organism evidence="10 11">
    <name type="scientific">Candidatus Johnevansia muelleri</name>
    <dbReference type="NCBI Taxonomy" id="1495769"/>
    <lineage>
        <taxon>Bacteria</taxon>
        <taxon>Pseudomonadati</taxon>
        <taxon>Pseudomonadota</taxon>
        <taxon>Gammaproteobacteria</taxon>
        <taxon>Candidatus Johnevansiales</taxon>
        <taxon>Candidatus Johnevansiaceae</taxon>
        <taxon>Candidatus Johnevansia</taxon>
    </lineage>
</organism>
<evidence type="ECO:0000313" key="11">
    <source>
        <dbReference type="Proteomes" id="UP000032420"/>
    </source>
</evidence>
<dbReference type="NCBIfam" id="NF002074">
    <property type="entry name" value="PRK00913.1-4"/>
    <property type="match status" value="1"/>
</dbReference>
<keyword evidence="6 8" id="KW-0378">Hydrolase</keyword>
<dbReference type="InterPro" id="IPR000819">
    <property type="entry name" value="Peptidase_M17_C"/>
</dbReference>